<dbReference type="RefSeq" id="WP_147850223.1">
    <property type="nucleotide sequence ID" value="NZ_VDUZ01000037.1"/>
</dbReference>
<sequence length="203" mass="22086">MSRYMLVRVAYKSRDYVQEMRDLADTVVTIEGVYPEQDYRLESLQIIEYRVPADKLEAAVEHLRNAGFEVSFDEPVADDNVREDGAKQDPGGWQAARGSAASDLMRGTTRSRYLWLLSGAEASGIIPAVDNGPASKVTLQGRLSALSLNRPSARRPMGLPTCVTYSRNSGPLAWTSSLPSAYSDTVIGSSDLLVADGLLSQPS</sequence>
<dbReference type="AlphaFoldDB" id="A0A5C8PE42"/>
<feature type="region of interest" description="Disordered" evidence="1">
    <location>
        <begin position="80"/>
        <end position="100"/>
    </location>
</feature>
<proteinExistence type="predicted"/>
<reference evidence="2 3" key="1">
    <citation type="submission" date="2019-06" db="EMBL/GenBank/DDBJ databases">
        <title>New taxonomy in bacterial strain CC-CFT640, isolated from vineyard.</title>
        <authorList>
            <person name="Lin S.-Y."/>
            <person name="Tsai C.-F."/>
            <person name="Young C.-C."/>
        </authorList>
    </citation>
    <scope>NUCLEOTIDE SEQUENCE [LARGE SCALE GENOMIC DNA]</scope>
    <source>
        <strain evidence="2 3">CC-CFT640</strain>
    </source>
</reference>
<dbReference type="Proteomes" id="UP000321638">
    <property type="component" value="Unassembled WGS sequence"/>
</dbReference>
<evidence type="ECO:0000313" key="3">
    <source>
        <dbReference type="Proteomes" id="UP000321638"/>
    </source>
</evidence>
<organism evidence="2 3">
    <name type="scientific">Vineibacter terrae</name>
    <dbReference type="NCBI Taxonomy" id="2586908"/>
    <lineage>
        <taxon>Bacteria</taxon>
        <taxon>Pseudomonadati</taxon>
        <taxon>Pseudomonadota</taxon>
        <taxon>Alphaproteobacteria</taxon>
        <taxon>Hyphomicrobiales</taxon>
        <taxon>Vineibacter</taxon>
    </lineage>
</organism>
<dbReference type="EMBL" id="VDUZ01000037">
    <property type="protein sequence ID" value="TXL72005.1"/>
    <property type="molecule type" value="Genomic_DNA"/>
</dbReference>
<gene>
    <name evidence="2" type="ORF">FHP25_27615</name>
</gene>
<protein>
    <submittedName>
        <fullName evidence="2">Uncharacterized protein</fullName>
    </submittedName>
</protein>
<name>A0A5C8PE42_9HYPH</name>
<accession>A0A5C8PE42</accession>
<evidence type="ECO:0000313" key="2">
    <source>
        <dbReference type="EMBL" id="TXL72005.1"/>
    </source>
</evidence>
<comment type="caution">
    <text evidence="2">The sequence shown here is derived from an EMBL/GenBank/DDBJ whole genome shotgun (WGS) entry which is preliminary data.</text>
</comment>
<keyword evidence="3" id="KW-1185">Reference proteome</keyword>
<evidence type="ECO:0000256" key="1">
    <source>
        <dbReference type="SAM" id="MobiDB-lite"/>
    </source>
</evidence>